<dbReference type="PANTHER" id="PTHR47447:SF28">
    <property type="entry name" value="PENTACOTRIPEPTIDE-REPEAT REGION OF PRORP DOMAIN-CONTAINING PROTEIN"/>
    <property type="match status" value="1"/>
</dbReference>
<proteinExistence type="inferred from homology"/>
<comment type="similarity">
    <text evidence="1">Belongs to the PPR family. P subfamily.</text>
</comment>
<evidence type="ECO:0000313" key="4">
    <source>
        <dbReference type="EMBL" id="PIA46486.1"/>
    </source>
</evidence>
<protein>
    <recommendedName>
        <fullName evidence="6">Pentacotripeptide-repeat region of PRORP domain-containing protein</fullName>
    </recommendedName>
</protein>
<dbReference type="InterPro" id="IPR011990">
    <property type="entry name" value="TPR-like_helical_dom_sf"/>
</dbReference>
<dbReference type="OrthoDB" id="185373at2759"/>
<keyword evidence="2" id="KW-0677">Repeat</keyword>
<feature type="repeat" description="PPR" evidence="3">
    <location>
        <begin position="298"/>
        <end position="332"/>
    </location>
</feature>
<evidence type="ECO:0008006" key="6">
    <source>
        <dbReference type="Google" id="ProtNLM"/>
    </source>
</evidence>
<accession>A0A2G5DSR8</accession>
<reference evidence="4 5" key="1">
    <citation type="submission" date="2017-09" db="EMBL/GenBank/DDBJ databases">
        <title>WGS assembly of Aquilegia coerulea Goldsmith.</title>
        <authorList>
            <person name="Hodges S."/>
            <person name="Kramer E."/>
            <person name="Nordborg M."/>
            <person name="Tomkins J."/>
            <person name="Borevitz J."/>
            <person name="Derieg N."/>
            <person name="Yan J."/>
            <person name="Mihaltcheva S."/>
            <person name="Hayes R.D."/>
            <person name="Rokhsar D."/>
        </authorList>
    </citation>
    <scope>NUCLEOTIDE SEQUENCE [LARGE SCALE GENOMIC DNA]</scope>
    <source>
        <strain evidence="5">cv. Goldsmith</strain>
    </source>
</reference>
<dbReference type="Pfam" id="PF13041">
    <property type="entry name" value="PPR_2"/>
    <property type="match status" value="1"/>
</dbReference>
<gene>
    <name evidence="4" type="ORF">AQUCO_01500199v1</name>
</gene>
<sequence length="505" mass="57801">MKLFLNLHRRLSSSSSSLPWISPLQYRKPTTPLPDPPPQTSSPLQRRSKFITHASAITMIKREKTPQRALEIFNMVTEQRGFNHNHSTYSVILYKLAKWKKFKAVEAILKQMSFDTCKFEEGIFLNLMIQFSKCSLHEKTLEIFFAIQPIVREKPSLKAISTCLNLLIEYGQVDLARNFLVELKRRLDLKPNTCIFNILVKYHCKKGDMDSAFEVVEGMRKAEVSYPNLITYSTLMGGLCNTGKLKEAIDLFEEMISKDILPDTLTYNILINGFCRGGKVDRAKNILDFMRKNGCQPNIFNYTALMNGLSKDGRLEEVKEVFDEMRNSGLEADVVGYTTLISCLCRAGRVDDAVDLLKEMKLKECKADCGPYNVVFGGLCREGRFEVAMEMLERLPYEGIHLDKASYRIVLNFLLKEKEKETERAVYVLSLMLGRGFVPHFGTSNELLISFCEAGKVVDATTALYRLVEKGFKPEYESWFQLVDSVCRERKFVKIFSLIDELVTA</sequence>
<evidence type="ECO:0000256" key="3">
    <source>
        <dbReference type="PROSITE-ProRule" id="PRU00708"/>
    </source>
</evidence>
<name>A0A2G5DSR8_AQUCA</name>
<keyword evidence="5" id="KW-1185">Reference proteome</keyword>
<dbReference type="PROSITE" id="PS51375">
    <property type="entry name" value="PPR"/>
    <property type="match status" value="6"/>
</dbReference>
<feature type="repeat" description="PPR" evidence="3">
    <location>
        <begin position="333"/>
        <end position="367"/>
    </location>
</feature>
<dbReference type="Pfam" id="PF12854">
    <property type="entry name" value="PPR_1"/>
    <property type="match status" value="3"/>
</dbReference>
<dbReference type="EMBL" id="KZ305032">
    <property type="protein sequence ID" value="PIA46486.1"/>
    <property type="molecule type" value="Genomic_DNA"/>
</dbReference>
<dbReference type="Gene3D" id="1.25.40.10">
    <property type="entry name" value="Tetratricopeptide repeat domain"/>
    <property type="match status" value="4"/>
</dbReference>
<dbReference type="InParanoid" id="A0A2G5DSR8"/>
<dbReference type="Pfam" id="PF01535">
    <property type="entry name" value="PPR"/>
    <property type="match status" value="1"/>
</dbReference>
<dbReference type="PANTHER" id="PTHR47447">
    <property type="entry name" value="OS03G0856100 PROTEIN"/>
    <property type="match status" value="1"/>
</dbReference>
<dbReference type="InterPro" id="IPR002885">
    <property type="entry name" value="PPR_rpt"/>
</dbReference>
<dbReference type="AlphaFoldDB" id="A0A2G5DSR8"/>
<evidence type="ECO:0000313" key="5">
    <source>
        <dbReference type="Proteomes" id="UP000230069"/>
    </source>
</evidence>
<dbReference type="Proteomes" id="UP000230069">
    <property type="component" value="Unassembled WGS sequence"/>
</dbReference>
<evidence type="ECO:0000256" key="1">
    <source>
        <dbReference type="ARBA" id="ARBA00007626"/>
    </source>
</evidence>
<dbReference type="NCBIfam" id="TIGR00756">
    <property type="entry name" value="PPR"/>
    <property type="match status" value="6"/>
</dbReference>
<organism evidence="4 5">
    <name type="scientific">Aquilegia coerulea</name>
    <name type="common">Rocky mountain columbine</name>
    <dbReference type="NCBI Taxonomy" id="218851"/>
    <lineage>
        <taxon>Eukaryota</taxon>
        <taxon>Viridiplantae</taxon>
        <taxon>Streptophyta</taxon>
        <taxon>Embryophyta</taxon>
        <taxon>Tracheophyta</taxon>
        <taxon>Spermatophyta</taxon>
        <taxon>Magnoliopsida</taxon>
        <taxon>Ranunculales</taxon>
        <taxon>Ranunculaceae</taxon>
        <taxon>Thalictroideae</taxon>
        <taxon>Aquilegia</taxon>
    </lineage>
</organism>
<feature type="repeat" description="PPR" evidence="3">
    <location>
        <begin position="228"/>
        <end position="262"/>
    </location>
</feature>
<evidence type="ECO:0000256" key="2">
    <source>
        <dbReference type="ARBA" id="ARBA00022737"/>
    </source>
</evidence>
<dbReference type="STRING" id="218851.A0A2G5DSR8"/>
<feature type="repeat" description="PPR" evidence="3">
    <location>
        <begin position="192"/>
        <end position="226"/>
    </location>
</feature>
<feature type="repeat" description="PPR" evidence="3">
    <location>
        <begin position="263"/>
        <end position="297"/>
    </location>
</feature>
<feature type="repeat" description="PPR" evidence="3">
    <location>
        <begin position="368"/>
        <end position="402"/>
    </location>
</feature>